<reference evidence="2 3" key="1">
    <citation type="submission" date="2016-04" db="EMBL/GenBank/DDBJ databases">
        <title>Genome analyses suggest a sexual origin of heterokaryosis in a supposedly ancient asexual fungus.</title>
        <authorList>
            <person name="Ropars J."/>
            <person name="Sedzielewska K."/>
            <person name="Noel J."/>
            <person name="Charron P."/>
            <person name="Farinelli L."/>
            <person name="Marton T."/>
            <person name="Kruger M."/>
            <person name="Pelin A."/>
            <person name="Brachmann A."/>
            <person name="Corradi N."/>
        </authorList>
    </citation>
    <scope>NUCLEOTIDE SEQUENCE [LARGE SCALE GENOMIC DNA]</scope>
    <source>
        <strain evidence="2 3">C2</strain>
    </source>
</reference>
<feature type="domain" description="Right handed beta helix" evidence="1">
    <location>
        <begin position="256"/>
        <end position="354"/>
    </location>
</feature>
<dbReference type="InterPro" id="IPR012334">
    <property type="entry name" value="Pectin_lyas_fold"/>
</dbReference>
<gene>
    <name evidence="2" type="ORF">RhiirC2_799439</name>
</gene>
<dbReference type="VEuPathDB" id="FungiDB:RhiirA1_389135"/>
<name>A0A2N1M4X9_9GLOM</name>
<dbReference type="InterPro" id="IPR011050">
    <property type="entry name" value="Pectin_lyase_fold/virulence"/>
</dbReference>
<evidence type="ECO:0000259" key="1">
    <source>
        <dbReference type="Pfam" id="PF13229"/>
    </source>
</evidence>
<reference evidence="2 3" key="2">
    <citation type="submission" date="2017-10" db="EMBL/GenBank/DDBJ databases">
        <title>Extensive intraspecific genome diversity in a model arbuscular mycorrhizal fungus.</title>
        <authorList>
            <person name="Chen E.C.H."/>
            <person name="Morin E."/>
            <person name="Baudet D."/>
            <person name="Noel J."/>
            <person name="Ndikumana S."/>
            <person name="Charron P."/>
            <person name="St-Onge C."/>
            <person name="Giorgi J."/>
            <person name="Grigoriev I.V."/>
            <person name="Roux C."/>
            <person name="Martin F.M."/>
            <person name="Corradi N."/>
        </authorList>
    </citation>
    <scope>NUCLEOTIDE SEQUENCE [LARGE SCALE GENOMIC DNA]</scope>
    <source>
        <strain evidence="2 3">C2</strain>
    </source>
</reference>
<evidence type="ECO:0000313" key="3">
    <source>
        <dbReference type="Proteomes" id="UP000233469"/>
    </source>
</evidence>
<protein>
    <recommendedName>
        <fullName evidence="1">Right handed beta helix domain-containing protein</fullName>
    </recommendedName>
</protein>
<dbReference type="Proteomes" id="UP000233469">
    <property type="component" value="Unassembled WGS sequence"/>
</dbReference>
<organism evidence="2 3">
    <name type="scientific">Rhizophagus irregularis</name>
    <dbReference type="NCBI Taxonomy" id="588596"/>
    <lineage>
        <taxon>Eukaryota</taxon>
        <taxon>Fungi</taxon>
        <taxon>Fungi incertae sedis</taxon>
        <taxon>Mucoromycota</taxon>
        <taxon>Glomeromycotina</taxon>
        <taxon>Glomeromycetes</taxon>
        <taxon>Glomerales</taxon>
        <taxon>Glomeraceae</taxon>
        <taxon>Rhizophagus</taxon>
    </lineage>
</organism>
<sequence>MESVYNIENTFEIYMQELEKFQKKHPKAFKAASFVLPESSFSLLSFKERKELSTIYFNLAKAIIENGTMSEEENQPQVLDYLNTSIGLDAMFNKGAYSMIAKMHATSNNLFGAYANILISLALGEISHEDDFFTQQCKRMPFSTPKTIKRYDNRFDEELLDLFLFKDVVLILEPGRYTTTVLMEMDNRNIVIIGIGEVTIKNSDINVFRGSDSNLVLYNIHVECTQGHSLYMDTSQVFIDNCWFTKCSGTLPPICIDGRKATLFMNKCVVANNKNAGGILVDIDSKAYIKNCKLYNIGMNAIEVRYGSSLRAENNDIYYNKQGIMAWLYANEITLVDNLIHDNHGEGILISGNREPALSKRLNINNPPQHTIQPPPIYIKLH</sequence>
<dbReference type="InterPro" id="IPR006626">
    <property type="entry name" value="PbH1"/>
</dbReference>
<dbReference type="SMART" id="SM00710">
    <property type="entry name" value="PbH1"/>
    <property type="match status" value="4"/>
</dbReference>
<dbReference type="Pfam" id="PF13229">
    <property type="entry name" value="Beta_helix"/>
    <property type="match status" value="1"/>
</dbReference>
<dbReference type="SUPFAM" id="SSF51126">
    <property type="entry name" value="Pectin lyase-like"/>
    <property type="match status" value="1"/>
</dbReference>
<dbReference type="EMBL" id="LLXL01005221">
    <property type="protein sequence ID" value="PKK56714.1"/>
    <property type="molecule type" value="Genomic_DNA"/>
</dbReference>
<comment type="caution">
    <text evidence="2">The sequence shown here is derived from an EMBL/GenBank/DDBJ whole genome shotgun (WGS) entry which is preliminary data.</text>
</comment>
<dbReference type="VEuPathDB" id="FungiDB:RhiirFUN_011771"/>
<evidence type="ECO:0000313" key="2">
    <source>
        <dbReference type="EMBL" id="PKK56714.1"/>
    </source>
</evidence>
<accession>A0A2N1M4X9</accession>
<proteinExistence type="predicted"/>
<dbReference type="OrthoDB" id="2329228at2759"/>
<dbReference type="Gene3D" id="2.160.20.10">
    <property type="entry name" value="Single-stranded right-handed beta-helix, Pectin lyase-like"/>
    <property type="match status" value="1"/>
</dbReference>
<dbReference type="VEuPathDB" id="FungiDB:FUN_015489"/>
<dbReference type="InterPro" id="IPR039448">
    <property type="entry name" value="Beta_helix"/>
</dbReference>
<dbReference type="AlphaFoldDB" id="A0A2N1M4X9"/>